<evidence type="ECO:0000313" key="6">
    <source>
        <dbReference type="Proteomes" id="UP000245412"/>
    </source>
</evidence>
<keyword evidence="3" id="KW-0804">Transcription</keyword>
<dbReference type="Pfam" id="PF04542">
    <property type="entry name" value="Sigma70_r2"/>
    <property type="match status" value="1"/>
</dbReference>
<dbReference type="GO" id="GO:0016987">
    <property type="term" value="F:sigma factor activity"/>
    <property type="evidence" value="ECO:0007669"/>
    <property type="project" value="UniProtKB-KW"/>
</dbReference>
<evidence type="ECO:0000259" key="4">
    <source>
        <dbReference type="Pfam" id="PF04542"/>
    </source>
</evidence>
<accession>A0AB73T4U1</accession>
<dbReference type="Proteomes" id="UP000245412">
    <property type="component" value="Unassembled WGS sequence"/>
</dbReference>
<dbReference type="NCBIfam" id="TIGR02937">
    <property type="entry name" value="sigma70-ECF"/>
    <property type="match status" value="1"/>
</dbReference>
<feature type="domain" description="RNA polymerase sigma-70 region 2" evidence="4">
    <location>
        <begin position="31"/>
        <end position="89"/>
    </location>
</feature>
<sequence>MENKLQTEMEILIDQAIAGDKKALELIIGDIQDLVFNLSLRMLGMVADAEDASQEILIKVMTHLSSFRRESSFSTWVFRIAVNHLKDYKKNMFSRYPLSFEYYGEDIASGKEKDVPDMTMGVDQAILEEELKMSCTNVMLQCLDKESRCIYILGTMLKVDSRIAADILEITPEAYRKRLSRVKEKMAAFLEEYCGLSGKGMCRCKRRINYAAATHRLNPARLEYTVMEKGNEGILKKCKEAMEKVDDLSFVFWDMPFYRTSPKAREWIEGFLGSEEFKTIAEGELN</sequence>
<dbReference type="PANTHER" id="PTHR43133:SF51">
    <property type="entry name" value="RNA POLYMERASE SIGMA FACTOR"/>
    <property type="match status" value="1"/>
</dbReference>
<dbReference type="InterPro" id="IPR039425">
    <property type="entry name" value="RNA_pol_sigma-70-like"/>
</dbReference>
<comment type="caution">
    <text evidence="5">The sequence shown here is derived from an EMBL/GenBank/DDBJ whole genome shotgun (WGS) entry which is preliminary data.</text>
</comment>
<dbReference type="InterPro" id="IPR013325">
    <property type="entry name" value="RNA_pol_sigma_r2"/>
</dbReference>
<gene>
    <name evidence="5" type="ORF">C7383_106262</name>
</gene>
<evidence type="ECO:0000256" key="1">
    <source>
        <dbReference type="ARBA" id="ARBA00023015"/>
    </source>
</evidence>
<reference evidence="5 6" key="1">
    <citation type="submission" date="2018-05" db="EMBL/GenBank/DDBJ databases">
        <authorList>
            <person name="Goeker M."/>
            <person name="Huntemann M."/>
            <person name="Clum A."/>
            <person name="Pillay M."/>
            <person name="Palaniappan K."/>
            <person name="Varghese N."/>
            <person name="Mikhailova N."/>
            <person name="Stamatis D."/>
            <person name="Reddy T."/>
            <person name="Daum C."/>
            <person name="Shapiro N."/>
            <person name="Ivanova N."/>
            <person name="Kyrpides N."/>
            <person name="Woyke T."/>
        </authorList>
    </citation>
    <scope>NUCLEOTIDE SEQUENCE [LARGE SCALE GENOMIC DNA]</scope>
    <source>
        <strain evidence="5 6">DSM 26524</strain>
    </source>
</reference>
<evidence type="ECO:0000313" key="5">
    <source>
        <dbReference type="EMBL" id="PWJ75692.1"/>
    </source>
</evidence>
<dbReference type="SUPFAM" id="SSF88946">
    <property type="entry name" value="Sigma2 domain of RNA polymerase sigma factors"/>
    <property type="match status" value="1"/>
</dbReference>
<keyword evidence="6" id="KW-1185">Reference proteome</keyword>
<proteinExistence type="predicted"/>
<name>A0AB73T4U1_9FIRM</name>
<evidence type="ECO:0000256" key="3">
    <source>
        <dbReference type="ARBA" id="ARBA00023163"/>
    </source>
</evidence>
<dbReference type="AlphaFoldDB" id="A0AB73T4U1"/>
<keyword evidence="2" id="KW-0731">Sigma factor</keyword>
<dbReference type="Gene3D" id="1.10.1740.10">
    <property type="match status" value="1"/>
</dbReference>
<protein>
    <submittedName>
        <fullName evidence="5">RNA polymerase ECF family sigma subunit</fullName>
    </submittedName>
</protein>
<keyword evidence="1" id="KW-0805">Transcription regulation</keyword>
<dbReference type="InterPro" id="IPR007627">
    <property type="entry name" value="RNA_pol_sigma70_r2"/>
</dbReference>
<dbReference type="PANTHER" id="PTHR43133">
    <property type="entry name" value="RNA POLYMERASE ECF-TYPE SIGMA FACTO"/>
    <property type="match status" value="1"/>
</dbReference>
<evidence type="ECO:0000256" key="2">
    <source>
        <dbReference type="ARBA" id="ARBA00023082"/>
    </source>
</evidence>
<dbReference type="InterPro" id="IPR014284">
    <property type="entry name" value="RNA_pol_sigma-70_dom"/>
</dbReference>
<dbReference type="RefSeq" id="WP_109626614.1">
    <property type="nucleotide sequence ID" value="NZ_CABJAT010000006.1"/>
</dbReference>
<dbReference type="EMBL" id="QGGY01000006">
    <property type="protein sequence ID" value="PWJ75692.1"/>
    <property type="molecule type" value="Genomic_DNA"/>
</dbReference>
<dbReference type="GO" id="GO:0006352">
    <property type="term" value="P:DNA-templated transcription initiation"/>
    <property type="evidence" value="ECO:0007669"/>
    <property type="project" value="InterPro"/>
</dbReference>
<organism evidence="5 6">
    <name type="scientific">Murimonas intestini</name>
    <dbReference type="NCBI Taxonomy" id="1337051"/>
    <lineage>
        <taxon>Bacteria</taxon>
        <taxon>Bacillati</taxon>
        <taxon>Bacillota</taxon>
        <taxon>Clostridia</taxon>
        <taxon>Lachnospirales</taxon>
        <taxon>Lachnospiraceae</taxon>
        <taxon>Murimonas</taxon>
    </lineage>
</organism>